<dbReference type="InterPro" id="IPR050767">
    <property type="entry name" value="Sel1_AlgK"/>
</dbReference>
<feature type="compositionally biased region" description="Low complexity" evidence="1">
    <location>
        <begin position="271"/>
        <end position="280"/>
    </location>
</feature>
<evidence type="ECO:0000313" key="5">
    <source>
        <dbReference type="Proteomes" id="UP000283993"/>
    </source>
</evidence>
<dbReference type="InterPro" id="IPR006597">
    <property type="entry name" value="Sel1-like"/>
</dbReference>
<feature type="signal peptide" evidence="2">
    <location>
        <begin position="1"/>
        <end position="24"/>
    </location>
</feature>
<dbReference type="InterPro" id="IPR003646">
    <property type="entry name" value="SH3-like_bac-type"/>
</dbReference>
<evidence type="ECO:0000313" key="4">
    <source>
        <dbReference type="EMBL" id="ROO27984.1"/>
    </source>
</evidence>
<dbReference type="SMART" id="SM00287">
    <property type="entry name" value="SH3b"/>
    <property type="match status" value="2"/>
</dbReference>
<dbReference type="InterPro" id="IPR011990">
    <property type="entry name" value="TPR-like_helical_dom_sf"/>
</dbReference>
<dbReference type="SUPFAM" id="SSF81901">
    <property type="entry name" value="HCP-like"/>
    <property type="match status" value="1"/>
</dbReference>
<feature type="region of interest" description="Disordered" evidence="1">
    <location>
        <begin position="236"/>
        <end position="287"/>
    </location>
</feature>
<dbReference type="PROSITE" id="PS51781">
    <property type="entry name" value="SH3B"/>
    <property type="match status" value="1"/>
</dbReference>
<dbReference type="Pfam" id="PF08239">
    <property type="entry name" value="SH3_3"/>
    <property type="match status" value="2"/>
</dbReference>
<accession>A0A423PQU8</accession>
<keyword evidence="2" id="KW-0732">Signal</keyword>
<dbReference type="PANTHER" id="PTHR11102:SF160">
    <property type="entry name" value="ERAD-ASSOCIATED E3 UBIQUITIN-PROTEIN LIGASE COMPONENT HRD3"/>
    <property type="match status" value="1"/>
</dbReference>
<organism evidence="4 5">
    <name type="scientific">Salinisphaera orenii MK-B5</name>
    <dbReference type="NCBI Taxonomy" id="856730"/>
    <lineage>
        <taxon>Bacteria</taxon>
        <taxon>Pseudomonadati</taxon>
        <taxon>Pseudomonadota</taxon>
        <taxon>Gammaproteobacteria</taxon>
        <taxon>Salinisphaerales</taxon>
        <taxon>Salinisphaeraceae</taxon>
        <taxon>Salinisphaera</taxon>
    </lineage>
</organism>
<dbReference type="EMBL" id="AYKH01000011">
    <property type="protein sequence ID" value="ROO27984.1"/>
    <property type="molecule type" value="Genomic_DNA"/>
</dbReference>
<dbReference type="SMART" id="SM00671">
    <property type="entry name" value="SEL1"/>
    <property type="match status" value="3"/>
</dbReference>
<dbReference type="RefSeq" id="WP_123630739.1">
    <property type="nucleotide sequence ID" value="NZ_AYKH01000011.1"/>
</dbReference>
<dbReference type="PANTHER" id="PTHR11102">
    <property type="entry name" value="SEL-1-LIKE PROTEIN"/>
    <property type="match status" value="1"/>
</dbReference>
<dbReference type="Pfam" id="PF08238">
    <property type="entry name" value="Sel1"/>
    <property type="match status" value="3"/>
</dbReference>
<gene>
    <name evidence="4" type="ORF">SAOR_06650</name>
</gene>
<evidence type="ECO:0000259" key="3">
    <source>
        <dbReference type="PROSITE" id="PS51781"/>
    </source>
</evidence>
<dbReference type="Proteomes" id="UP000283993">
    <property type="component" value="Unassembled WGS sequence"/>
</dbReference>
<feature type="compositionally biased region" description="Basic and acidic residues" evidence="1">
    <location>
        <begin position="253"/>
        <end position="270"/>
    </location>
</feature>
<feature type="compositionally biased region" description="Polar residues" evidence="1">
    <location>
        <begin position="241"/>
        <end position="251"/>
    </location>
</feature>
<evidence type="ECO:0000256" key="1">
    <source>
        <dbReference type="SAM" id="MobiDB-lite"/>
    </source>
</evidence>
<reference evidence="4 5" key="1">
    <citation type="submission" date="2013-10" db="EMBL/GenBank/DDBJ databases">
        <title>Salinisphaera orenii MK-B5 Genome Sequencing.</title>
        <authorList>
            <person name="Lai Q."/>
            <person name="Li C."/>
            <person name="Shao Z."/>
        </authorList>
    </citation>
    <scope>NUCLEOTIDE SEQUENCE [LARGE SCALE GENOMIC DNA]</scope>
    <source>
        <strain evidence="4 5">MK-B5</strain>
    </source>
</reference>
<dbReference type="AlphaFoldDB" id="A0A423PQU8"/>
<proteinExistence type="predicted"/>
<comment type="caution">
    <text evidence="4">The sequence shown here is derived from an EMBL/GenBank/DDBJ whole genome shotgun (WGS) entry which is preliminary data.</text>
</comment>
<dbReference type="Gene3D" id="2.30.30.40">
    <property type="entry name" value="SH3 Domains"/>
    <property type="match status" value="2"/>
</dbReference>
<keyword evidence="5" id="KW-1185">Reference proteome</keyword>
<dbReference type="Gene3D" id="1.25.40.10">
    <property type="entry name" value="Tetratricopeptide repeat domain"/>
    <property type="match status" value="1"/>
</dbReference>
<evidence type="ECO:0000256" key="2">
    <source>
        <dbReference type="SAM" id="SignalP"/>
    </source>
</evidence>
<protein>
    <recommendedName>
        <fullName evidence="3">SH3b domain-containing protein</fullName>
    </recommendedName>
</protein>
<name>A0A423PQU8_9GAMM</name>
<feature type="domain" description="SH3b" evidence="3">
    <location>
        <begin position="285"/>
        <end position="347"/>
    </location>
</feature>
<sequence>MTRTETIRGFILALVLTGGATALAQEAPTDDEAQQIRERTAPLAEQGNASAQYNMGVLYDEGYGVERNYETALEWYRRAAEQEYAKAEHNLGIMYQEGHGTEADPERAAEWFRRAAEHGEPAAQNNLAVMYVRGQGVPRNLGEAAKWAARAAEAGNESARANLPHIADALPDSRIEGDNVNIRSEPSRQARVLRQADASDEVVLLARDGDWTQVLFRSDYAVGWVANFLLAEATAPGGGAAQSTSEVTSDASRAPRDDGAASDPAPDRDTTAAAEDAGPGADERDGSRMHIGQDIVNVRQGPSTGAGIVFKAERDENVTVLAEEAGWRRVRFEDGRTGWVAGFLLAD</sequence>
<feature type="chain" id="PRO_5019561313" description="SH3b domain-containing protein" evidence="2">
    <location>
        <begin position="25"/>
        <end position="347"/>
    </location>
</feature>